<sequence>MPTHRVIHVENIRHDPLLGRLSGTVIHRDPEGDLMRQTVTTPVEKPSLAHAEAEAHLRRAADQG</sequence>
<accession>A0A2Y9AB92</accession>
<keyword evidence="3" id="KW-1185">Reference proteome</keyword>
<dbReference type="EMBL" id="QGDJ01000002">
    <property type="protein sequence ID" value="PWJ21336.1"/>
    <property type="molecule type" value="Genomic_DNA"/>
</dbReference>
<dbReference type="EMBL" id="UETC01000002">
    <property type="protein sequence ID" value="SSA41871.1"/>
    <property type="molecule type" value="Genomic_DNA"/>
</dbReference>
<dbReference type="Proteomes" id="UP000251571">
    <property type="component" value="Unassembled WGS sequence"/>
</dbReference>
<reference evidence="2 4" key="1">
    <citation type="submission" date="2016-10" db="EMBL/GenBank/DDBJ databases">
        <authorList>
            <person name="Cai Z."/>
        </authorList>
    </citation>
    <scope>NUCLEOTIDE SEQUENCE [LARGE SCALE GENOMIC DNA]</scope>
    <source>
        <strain evidence="2 4">DSM 25227</strain>
    </source>
</reference>
<dbReference type="OrthoDB" id="7659371at2"/>
<dbReference type="AlphaFoldDB" id="A0A2Y9AB92"/>
<reference evidence="1 3" key="2">
    <citation type="submission" date="2018-03" db="EMBL/GenBank/DDBJ databases">
        <title>Genomic Encyclopedia of Archaeal and Bacterial Type Strains, Phase II (KMG-II): from individual species to whole genera.</title>
        <authorList>
            <person name="Goeker M."/>
        </authorList>
    </citation>
    <scope>NUCLEOTIDE SEQUENCE [LARGE SCALE GENOMIC DNA]</scope>
    <source>
        <strain evidence="1 3">DSM 25227</strain>
    </source>
</reference>
<evidence type="ECO:0000313" key="2">
    <source>
        <dbReference type="EMBL" id="SSA41871.1"/>
    </source>
</evidence>
<proteinExistence type="predicted"/>
<dbReference type="Proteomes" id="UP000245839">
    <property type="component" value="Unassembled WGS sequence"/>
</dbReference>
<evidence type="ECO:0000313" key="4">
    <source>
        <dbReference type="Proteomes" id="UP000251571"/>
    </source>
</evidence>
<dbReference type="RefSeq" id="WP_109563656.1">
    <property type="nucleotide sequence ID" value="NZ_QGDJ01000002.1"/>
</dbReference>
<protein>
    <submittedName>
        <fullName evidence="2">Uncharacterized protein</fullName>
    </submittedName>
</protein>
<gene>
    <name evidence="1" type="ORF">BCF38_102588</name>
    <name evidence="2" type="ORF">SAMN05421539_102588</name>
</gene>
<name>A0A2Y9AB92_9RHOB</name>
<evidence type="ECO:0000313" key="3">
    <source>
        <dbReference type="Proteomes" id="UP000245839"/>
    </source>
</evidence>
<evidence type="ECO:0000313" key="1">
    <source>
        <dbReference type="EMBL" id="PWJ21336.1"/>
    </source>
</evidence>
<organism evidence="2 4">
    <name type="scientific">Jannaschia seohaensis</name>
    <dbReference type="NCBI Taxonomy" id="475081"/>
    <lineage>
        <taxon>Bacteria</taxon>
        <taxon>Pseudomonadati</taxon>
        <taxon>Pseudomonadota</taxon>
        <taxon>Alphaproteobacteria</taxon>
        <taxon>Rhodobacterales</taxon>
        <taxon>Roseobacteraceae</taxon>
        <taxon>Jannaschia</taxon>
    </lineage>
</organism>